<dbReference type="InterPro" id="IPR003594">
    <property type="entry name" value="HATPase_dom"/>
</dbReference>
<evidence type="ECO:0000259" key="1">
    <source>
        <dbReference type="PROSITE" id="PS50109"/>
    </source>
</evidence>
<dbReference type="InterPro" id="IPR036890">
    <property type="entry name" value="HATPase_C_sf"/>
</dbReference>
<dbReference type="Pfam" id="PF02518">
    <property type="entry name" value="HATPase_c"/>
    <property type="match status" value="1"/>
</dbReference>
<sequence length="85" mass="9021">DSRSAKVRVTVDETSQTLLFDVEDTGFGLGSDHDVIFTPQYSSKSGAGHGIGLYLVKTNLDSCGGTLEIGESDLLGARLSIYIPK</sequence>
<evidence type="ECO:0000313" key="2">
    <source>
        <dbReference type="EMBL" id="KKK69319.1"/>
    </source>
</evidence>
<dbReference type="InterPro" id="IPR005467">
    <property type="entry name" value="His_kinase_dom"/>
</dbReference>
<dbReference type="SUPFAM" id="SSF55874">
    <property type="entry name" value="ATPase domain of HSP90 chaperone/DNA topoisomerase II/histidine kinase"/>
    <property type="match status" value="1"/>
</dbReference>
<dbReference type="GO" id="GO:0016772">
    <property type="term" value="F:transferase activity, transferring phosphorus-containing groups"/>
    <property type="evidence" value="ECO:0007669"/>
    <property type="project" value="InterPro"/>
</dbReference>
<protein>
    <recommendedName>
        <fullName evidence="1">Histidine kinase domain-containing protein</fullName>
    </recommendedName>
</protein>
<name>A0A0F8ZSB2_9ZZZZ</name>
<dbReference type="PRINTS" id="PR00344">
    <property type="entry name" value="BCTRLSENSOR"/>
</dbReference>
<dbReference type="Gene3D" id="3.30.565.10">
    <property type="entry name" value="Histidine kinase-like ATPase, C-terminal domain"/>
    <property type="match status" value="1"/>
</dbReference>
<dbReference type="AlphaFoldDB" id="A0A0F8ZSB2"/>
<feature type="domain" description="Histidine kinase" evidence="1">
    <location>
        <begin position="1"/>
        <end position="85"/>
    </location>
</feature>
<proteinExistence type="predicted"/>
<comment type="caution">
    <text evidence="2">The sequence shown here is derived from an EMBL/GenBank/DDBJ whole genome shotgun (WGS) entry which is preliminary data.</text>
</comment>
<gene>
    <name evidence="2" type="ORF">LCGC14_2935220</name>
</gene>
<accession>A0A0F8ZSB2</accession>
<feature type="non-terminal residue" evidence="2">
    <location>
        <position position="1"/>
    </location>
</feature>
<reference evidence="2" key="1">
    <citation type="journal article" date="2015" name="Nature">
        <title>Complex archaea that bridge the gap between prokaryotes and eukaryotes.</title>
        <authorList>
            <person name="Spang A."/>
            <person name="Saw J.H."/>
            <person name="Jorgensen S.L."/>
            <person name="Zaremba-Niedzwiedzka K."/>
            <person name="Martijn J."/>
            <person name="Lind A.E."/>
            <person name="van Eijk R."/>
            <person name="Schleper C."/>
            <person name="Guy L."/>
            <person name="Ettema T.J."/>
        </authorList>
    </citation>
    <scope>NUCLEOTIDE SEQUENCE</scope>
</reference>
<organism evidence="2">
    <name type="scientific">marine sediment metagenome</name>
    <dbReference type="NCBI Taxonomy" id="412755"/>
    <lineage>
        <taxon>unclassified sequences</taxon>
        <taxon>metagenomes</taxon>
        <taxon>ecological metagenomes</taxon>
    </lineage>
</organism>
<dbReference type="EMBL" id="LAZR01058706">
    <property type="protein sequence ID" value="KKK69319.1"/>
    <property type="molecule type" value="Genomic_DNA"/>
</dbReference>
<dbReference type="PROSITE" id="PS50109">
    <property type="entry name" value="HIS_KIN"/>
    <property type="match status" value="1"/>
</dbReference>
<dbReference type="InterPro" id="IPR004358">
    <property type="entry name" value="Sig_transdc_His_kin-like_C"/>
</dbReference>